<keyword evidence="3" id="KW-1185">Reference proteome</keyword>
<accession>A0ABY7WGM6</accession>
<evidence type="ECO:0000313" key="3">
    <source>
        <dbReference type="Proteomes" id="UP001221558"/>
    </source>
</evidence>
<organism evidence="2 3">
    <name type="scientific">Sphingobacterium oryzagri</name>
    <dbReference type="NCBI Taxonomy" id="3025669"/>
    <lineage>
        <taxon>Bacteria</taxon>
        <taxon>Pseudomonadati</taxon>
        <taxon>Bacteroidota</taxon>
        <taxon>Sphingobacteriia</taxon>
        <taxon>Sphingobacteriales</taxon>
        <taxon>Sphingobacteriaceae</taxon>
        <taxon>Sphingobacterium</taxon>
    </lineage>
</organism>
<sequence length="102" mass="11998">MNLSFNLKKVQLALIIALLLCLLPIMPYGYYTLVRFFVTGYFSYLLLTAKRKTKKEQRHVIVYVLIIVLFQPIIKLPIGRALWNILDVALAIWLLLHLNKRR</sequence>
<evidence type="ECO:0000313" key="2">
    <source>
        <dbReference type="EMBL" id="WDF67676.1"/>
    </source>
</evidence>
<feature type="transmembrane region" description="Helical" evidence="1">
    <location>
        <begin position="59"/>
        <end position="75"/>
    </location>
</feature>
<gene>
    <name evidence="2" type="ORF">PQ465_15350</name>
</gene>
<reference evidence="2 3" key="1">
    <citation type="submission" date="2023-02" db="EMBL/GenBank/DDBJ databases">
        <title>Genome sequence of Sphingobacterium sp. KACC 22765.</title>
        <authorList>
            <person name="Kim S."/>
            <person name="Heo J."/>
            <person name="Kwon S.-W."/>
        </authorList>
    </citation>
    <scope>NUCLEOTIDE SEQUENCE [LARGE SCALE GENOMIC DNA]</scope>
    <source>
        <strain evidence="2 3">KACC 22765</strain>
    </source>
</reference>
<evidence type="ECO:0000256" key="1">
    <source>
        <dbReference type="SAM" id="Phobius"/>
    </source>
</evidence>
<feature type="transmembrane region" description="Helical" evidence="1">
    <location>
        <begin position="81"/>
        <end position="98"/>
    </location>
</feature>
<protein>
    <submittedName>
        <fullName evidence="2">Uncharacterized protein</fullName>
    </submittedName>
</protein>
<feature type="transmembrane region" description="Helical" evidence="1">
    <location>
        <begin position="12"/>
        <end position="38"/>
    </location>
</feature>
<dbReference type="Pfam" id="PF20619">
    <property type="entry name" value="DUF6804"/>
    <property type="match status" value="1"/>
</dbReference>
<dbReference type="EMBL" id="CP117880">
    <property type="protein sequence ID" value="WDF67676.1"/>
    <property type="molecule type" value="Genomic_DNA"/>
</dbReference>
<dbReference type="RefSeq" id="WP_274266403.1">
    <property type="nucleotide sequence ID" value="NZ_CP117880.1"/>
</dbReference>
<name>A0ABY7WGM6_9SPHI</name>
<proteinExistence type="predicted"/>
<dbReference type="Proteomes" id="UP001221558">
    <property type="component" value="Chromosome"/>
</dbReference>
<keyword evidence="1" id="KW-0812">Transmembrane</keyword>
<keyword evidence="1" id="KW-1133">Transmembrane helix</keyword>
<dbReference type="InterPro" id="IPR046548">
    <property type="entry name" value="DUF6804"/>
</dbReference>
<keyword evidence="1" id="KW-0472">Membrane</keyword>